<sequence>MSHLGLNLPPRSGITGTPTGAGGASAAPSGNAGDVASAGTGNPAGNVGSINPGPTLSGAPVGGAPTGGSANSVRGAPAGIGLAQTGRGAAPPLQVVPRVLSLPALTAVHPEILRRRSPIQRSGLPIPTPK</sequence>
<name>A0AAD7G3Z1_MYCRO</name>
<dbReference type="EMBL" id="JARKIE010000217">
    <property type="protein sequence ID" value="KAJ7664966.1"/>
    <property type="molecule type" value="Genomic_DNA"/>
</dbReference>
<gene>
    <name evidence="2" type="ORF">B0H17DRAFT_292797</name>
</gene>
<evidence type="ECO:0000313" key="3">
    <source>
        <dbReference type="Proteomes" id="UP001221757"/>
    </source>
</evidence>
<comment type="caution">
    <text evidence="2">The sequence shown here is derived from an EMBL/GenBank/DDBJ whole genome shotgun (WGS) entry which is preliminary data.</text>
</comment>
<evidence type="ECO:0000256" key="1">
    <source>
        <dbReference type="SAM" id="MobiDB-lite"/>
    </source>
</evidence>
<feature type="compositionally biased region" description="Low complexity" evidence="1">
    <location>
        <begin position="12"/>
        <end position="33"/>
    </location>
</feature>
<organism evidence="2 3">
    <name type="scientific">Mycena rosella</name>
    <name type="common">Pink bonnet</name>
    <name type="synonym">Agaricus rosellus</name>
    <dbReference type="NCBI Taxonomy" id="1033263"/>
    <lineage>
        <taxon>Eukaryota</taxon>
        <taxon>Fungi</taxon>
        <taxon>Dikarya</taxon>
        <taxon>Basidiomycota</taxon>
        <taxon>Agaricomycotina</taxon>
        <taxon>Agaricomycetes</taxon>
        <taxon>Agaricomycetidae</taxon>
        <taxon>Agaricales</taxon>
        <taxon>Marasmiineae</taxon>
        <taxon>Mycenaceae</taxon>
        <taxon>Mycena</taxon>
    </lineage>
</organism>
<evidence type="ECO:0000313" key="2">
    <source>
        <dbReference type="EMBL" id="KAJ7664966.1"/>
    </source>
</evidence>
<dbReference type="AlphaFoldDB" id="A0AAD7G3Z1"/>
<reference evidence="2" key="1">
    <citation type="submission" date="2023-03" db="EMBL/GenBank/DDBJ databases">
        <title>Massive genome expansion in bonnet fungi (Mycena s.s.) driven by repeated elements and novel gene families across ecological guilds.</title>
        <authorList>
            <consortium name="Lawrence Berkeley National Laboratory"/>
            <person name="Harder C.B."/>
            <person name="Miyauchi S."/>
            <person name="Viragh M."/>
            <person name="Kuo A."/>
            <person name="Thoen E."/>
            <person name="Andreopoulos B."/>
            <person name="Lu D."/>
            <person name="Skrede I."/>
            <person name="Drula E."/>
            <person name="Henrissat B."/>
            <person name="Morin E."/>
            <person name="Kohler A."/>
            <person name="Barry K."/>
            <person name="LaButti K."/>
            <person name="Morin E."/>
            <person name="Salamov A."/>
            <person name="Lipzen A."/>
            <person name="Mereny Z."/>
            <person name="Hegedus B."/>
            <person name="Baldrian P."/>
            <person name="Stursova M."/>
            <person name="Weitz H."/>
            <person name="Taylor A."/>
            <person name="Grigoriev I.V."/>
            <person name="Nagy L.G."/>
            <person name="Martin F."/>
            <person name="Kauserud H."/>
        </authorList>
    </citation>
    <scope>NUCLEOTIDE SEQUENCE</scope>
    <source>
        <strain evidence="2">CBHHK067</strain>
    </source>
</reference>
<protein>
    <submittedName>
        <fullName evidence="2">Uncharacterized protein</fullName>
    </submittedName>
</protein>
<proteinExistence type="predicted"/>
<dbReference type="Proteomes" id="UP001221757">
    <property type="component" value="Unassembled WGS sequence"/>
</dbReference>
<feature type="region of interest" description="Disordered" evidence="1">
    <location>
        <begin position="1"/>
        <end position="88"/>
    </location>
</feature>
<keyword evidence="3" id="KW-1185">Reference proteome</keyword>
<accession>A0AAD7G3Z1</accession>